<evidence type="ECO:0000256" key="5">
    <source>
        <dbReference type="ARBA" id="ARBA00022989"/>
    </source>
</evidence>
<feature type="domain" description="Type II secretion system protein GspF" evidence="8">
    <location>
        <begin position="231"/>
        <end position="347"/>
    </location>
</feature>
<dbReference type="Gene3D" id="1.20.81.30">
    <property type="entry name" value="Type II secretion system (T2SS), domain F"/>
    <property type="match status" value="2"/>
</dbReference>
<evidence type="ECO:0000313" key="9">
    <source>
        <dbReference type="EMBL" id="RDY21168.1"/>
    </source>
</evidence>
<feature type="transmembrane region" description="Helical" evidence="7">
    <location>
        <begin position="328"/>
        <end position="349"/>
    </location>
</feature>
<feature type="transmembrane region" description="Helical" evidence="7">
    <location>
        <begin position="177"/>
        <end position="196"/>
    </location>
</feature>
<dbReference type="AlphaFoldDB" id="A0A371IL01"/>
<dbReference type="InterPro" id="IPR042094">
    <property type="entry name" value="T2SS_GspF_sf"/>
</dbReference>
<protein>
    <submittedName>
        <fullName evidence="9">Type II secretion system F family protein</fullName>
    </submittedName>
</protein>
<reference evidence="9 10" key="1">
    <citation type="journal article" date="2016" name="Genome Announc.">
        <title>Draft Genome Sequence of Criibacterium bergeronii gen. nov., sp. nov., Strain CCRI-22567T, Isolated from a Vaginal Sample from a Woman with Bacterial Vaginosis.</title>
        <authorList>
            <person name="Maheux A.F."/>
            <person name="Berube E."/>
            <person name="Boudreau D.K."/>
            <person name="Raymond F."/>
            <person name="Corbeil J."/>
            <person name="Roy P.H."/>
            <person name="Boissinot M."/>
            <person name="Omar R.F."/>
        </authorList>
    </citation>
    <scope>NUCLEOTIDE SEQUENCE [LARGE SCALE GENOMIC DNA]</scope>
    <source>
        <strain evidence="9 10">CCRI-22567</strain>
    </source>
</reference>
<feature type="domain" description="Type II secretion system protein GspF" evidence="8">
    <location>
        <begin position="30"/>
        <end position="139"/>
    </location>
</feature>
<dbReference type="InterPro" id="IPR003004">
    <property type="entry name" value="GspF/PilC"/>
</dbReference>
<keyword evidence="3" id="KW-1003">Cell membrane</keyword>
<dbReference type="InterPro" id="IPR018076">
    <property type="entry name" value="T2SS_GspF_dom"/>
</dbReference>
<evidence type="ECO:0000256" key="2">
    <source>
        <dbReference type="ARBA" id="ARBA00005745"/>
    </source>
</evidence>
<organism evidence="9 10">
    <name type="scientific">Criibacterium bergeronii</name>
    <dbReference type="NCBI Taxonomy" id="1871336"/>
    <lineage>
        <taxon>Bacteria</taxon>
        <taxon>Bacillati</taxon>
        <taxon>Bacillota</taxon>
        <taxon>Clostridia</taxon>
        <taxon>Peptostreptococcales</taxon>
        <taxon>Filifactoraceae</taxon>
        <taxon>Criibacterium</taxon>
    </lineage>
</organism>
<dbReference type="STRING" id="1871336.BBG48_04840"/>
<gene>
    <name evidence="9" type="ORF">BBG48_006495</name>
</gene>
<dbReference type="PANTHER" id="PTHR30012">
    <property type="entry name" value="GENERAL SECRETION PATHWAY PROTEIN"/>
    <property type="match status" value="1"/>
</dbReference>
<comment type="subcellular location">
    <subcellularLocation>
        <location evidence="1">Cell membrane</location>
        <topology evidence="1">Multi-pass membrane protein</topology>
    </subcellularLocation>
</comment>
<evidence type="ECO:0000256" key="6">
    <source>
        <dbReference type="ARBA" id="ARBA00023136"/>
    </source>
</evidence>
<name>A0A371IL01_9FIRM</name>
<evidence type="ECO:0000256" key="4">
    <source>
        <dbReference type="ARBA" id="ARBA00022692"/>
    </source>
</evidence>
<proteinExistence type="inferred from homology"/>
<accession>A0A371IL01</accession>
<evidence type="ECO:0000313" key="10">
    <source>
        <dbReference type="Proteomes" id="UP000093352"/>
    </source>
</evidence>
<evidence type="ECO:0000259" key="8">
    <source>
        <dbReference type="Pfam" id="PF00482"/>
    </source>
</evidence>
<dbReference type="EMBL" id="MBEW02000011">
    <property type="protein sequence ID" value="RDY21168.1"/>
    <property type="molecule type" value="Genomic_DNA"/>
</dbReference>
<evidence type="ECO:0000256" key="3">
    <source>
        <dbReference type="ARBA" id="ARBA00022475"/>
    </source>
</evidence>
<evidence type="ECO:0000256" key="1">
    <source>
        <dbReference type="ARBA" id="ARBA00004651"/>
    </source>
</evidence>
<keyword evidence="4 7" id="KW-0812">Transmembrane</keyword>
<dbReference type="PRINTS" id="PR00812">
    <property type="entry name" value="BCTERIALGSPF"/>
</dbReference>
<dbReference type="GO" id="GO:0005886">
    <property type="term" value="C:plasma membrane"/>
    <property type="evidence" value="ECO:0007669"/>
    <property type="project" value="UniProtKB-SubCell"/>
</dbReference>
<dbReference type="Pfam" id="PF00482">
    <property type="entry name" value="T2SSF"/>
    <property type="match status" value="2"/>
</dbReference>
<dbReference type="Proteomes" id="UP000093352">
    <property type="component" value="Unassembled WGS sequence"/>
</dbReference>
<keyword evidence="5 7" id="KW-1133">Transmembrane helix</keyword>
<keyword evidence="10" id="KW-1185">Reference proteome</keyword>
<keyword evidence="6 7" id="KW-0472">Membrane</keyword>
<comment type="caution">
    <text evidence="9">The sequence shown here is derived from an EMBL/GenBank/DDBJ whole genome shotgun (WGS) entry which is preliminary data.</text>
</comment>
<dbReference type="PANTHER" id="PTHR30012:SF0">
    <property type="entry name" value="TYPE II SECRETION SYSTEM PROTEIN F-RELATED"/>
    <property type="match status" value="1"/>
</dbReference>
<feature type="transmembrane region" description="Helical" evidence="7">
    <location>
        <begin position="124"/>
        <end position="143"/>
    </location>
</feature>
<sequence length="357" mass="40586">MKKERHQLKKFQSIFKPKEKKLSFYEQYEFFDSLSKIARTSFNLVDSLDLILQNDKKFVTGIKNDISGGKSMCEALQNTNKFSQTSYAVVTVGEETGRLDIAFERLADYFKIADETKNKVKKAFAYPSVLILAIFALICYINFSFIPSVATMYQGSDVQLPAITHILMGVSAFTTKYFLQATVLFITLVFIIFLLVNLRLENKNLQDINLPIISDLANSYSYAYVLWTYYLLISSGIDILRATDLLIEQIKSKSIKLKLNKFYGSVKEGNSIKEAIDNLDLKQNKISYFLDIGEKTGTMEESLKMLSDIYFKELTDKISKITKLLEPALVFIIAVTIGFVVIFVILPLISANFSSIQ</sequence>
<comment type="similarity">
    <text evidence="2">Belongs to the GSP F family.</text>
</comment>
<evidence type="ECO:0000256" key="7">
    <source>
        <dbReference type="SAM" id="Phobius"/>
    </source>
</evidence>